<gene>
    <name evidence="1" type="ORF">pv_389</name>
</gene>
<protein>
    <submittedName>
        <fullName evidence="1">Uncharacterized protein</fullName>
    </submittedName>
</protein>
<evidence type="ECO:0000313" key="1">
    <source>
        <dbReference type="EMBL" id="AHH01955.1"/>
    </source>
</evidence>
<dbReference type="GeneID" id="18266416"/>
<reference evidence="1 2" key="1">
    <citation type="journal article" date="2014" name="Proc. Natl. Acad. Sci. U.S.A.">
        <title>Thirty-thousand-year-old distant relative of giant icosahedral DNA viruses with a pandoravirus morphology.</title>
        <authorList>
            <person name="Legendre M."/>
            <person name="Bartoli J."/>
            <person name="Shmakova L."/>
            <person name="Jeudy S."/>
            <person name="Labadie K."/>
            <person name="Adrait A."/>
            <person name="Lescot M."/>
            <person name="Poirot O."/>
            <person name="Bertaux L."/>
            <person name="Bruley C."/>
            <person name="Coute Y."/>
            <person name="Rivkina E."/>
            <person name="Abergel C."/>
            <person name="Claverie J.M."/>
        </authorList>
    </citation>
    <scope>NUCLEOTIDE SEQUENCE [LARGE SCALE GENOMIC DNA]</scope>
    <source>
        <strain evidence="1">P1084-T</strain>
    </source>
</reference>
<dbReference type="KEGG" id="vg:18266416"/>
<dbReference type="Proteomes" id="UP000202176">
    <property type="component" value="Segment"/>
</dbReference>
<dbReference type="EMBL" id="KF740664">
    <property type="protein sequence ID" value="AHH01955.1"/>
    <property type="molecule type" value="Genomic_DNA"/>
</dbReference>
<proteinExistence type="predicted"/>
<evidence type="ECO:0000313" key="2">
    <source>
        <dbReference type="Proteomes" id="UP000202176"/>
    </source>
</evidence>
<keyword evidence="2" id="KW-1185">Reference proteome</keyword>
<name>W5SAY5_9VIRU</name>
<dbReference type="RefSeq" id="YP_009001290.1">
    <property type="nucleotide sequence ID" value="NC_023423.1"/>
</dbReference>
<accession>W5SAY5</accession>
<sequence length="154" mass="18221">MGVDTYVTSVSYVLIHRNMINKDLVSSLEADESLHKWLREWIEDNSLGMKVIKGVSNGRFIFDREDYFYLKQRLGYSLSAEEEEVEEKISEEEIQERKKLDFEWAAIILTEIHFDLDYDGPDHCSSFNPSRLRKLFSNPDQDLEVHNEVWVRQS</sequence>
<organism evidence="1 2">
    <name type="scientific">Pithovirus sibericum</name>
    <dbReference type="NCBI Taxonomy" id="1450746"/>
    <lineage>
        <taxon>Viruses</taxon>
        <taxon>Pithoviruses</taxon>
        <taxon>Orthopithovirinae</taxon>
        <taxon>Alphapithovirus</taxon>
        <taxon>Alphapithovirus sibericum</taxon>
    </lineage>
</organism>